<evidence type="ECO:0000256" key="3">
    <source>
        <dbReference type="ARBA" id="ARBA00022448"/>
    </source>
</evidence>
<evidence type="ECO:0000256" key="2">
    <source>
        <dbReference type="ARBA" id="ARBA00006980"/>
    </source>
</evidence>
<dbReference type="InterPro" id="IPR050810">
    <property type="entry name" value="Bact_Secretion_Sys_Channel"/>
</dbReference>
<comment type="subcellular location">
    <subcellularLocation>
        <location evidence="1 10">Cell outer membrane</location>
    </subcellularLocation>
</comment>
<dbReference type="PROSITE" id="PS51257">
    <property type="entry name" value="PROKAR_LIPOPROTEIN"/>
    <property type="match status" value="1"/>
</dbReference>
<dbReference type="PANTHER" id="PTHR30332:SF25">
    <property type="entry name" value="SECRETIN XPSD"/>
    <property type="match status" value="1"/>
</dbReference>
<protein>
    <submittedName>
        <fullName evidence="16">Type II secretion system secretin GspD</fullName>
    </submittedName>
</protein>
<dbReference type="EMBL" id="JAXAFO010000010">
    <property type="protein sequence ID" value="MDX6849222.1"/>
    <property type="molecule type" value="Genomic_DNA"/>
</dbReference>
<feature type="signal peptide" evidence="12">
    <location>
        <begin position="1"/>
        <end position="26"/>
    </location>
</feature>
<keyword evidence="6 12" id="KW-0732">Signal</keyword>
<name>A0ABU4RWG9_9GAMM</name>
<feature type="region of interest" description="Disordered" evidence="11">
    <location>
        <begin position="56"/>
        <end position="79"/>
    </location>
</feature>
<dbReference type="PANTHER" id="PTHR30332">
    <property type="entry name" value="PROBABLE GENERAL SECRETION PATHWAY PROTEIN D"/>
    <property type="match status" value="1"/>
</dbReference>
<comment type="similarity">
    <text evidence="2">Belongs to the bacterial secretin family. GSP D subfamily.</text>
</comment>
<organism evidence="16 17">
    <name type="scientific">Gilvimarinus gilvus</name>
    <dbReference type="NCBI Taxonomy" id="3058038"/>
    <lineage>
        <taxon>Bacteria</taxon>
        <taxon>Pseudomonadati</taxon>
        <taxon>Pseudomonadota</taxon>
        <taxon>Gammaproteobacteria</taxon>
        <taxon>Cellvibrionales</taxon>
        <taxon>Cellvibrionaceae</taxon>
        <taxon>Gilvimarinus</taxon>
    </lineage>
</organism>
<dbReference type="Pfam" id="PF21305">
    <property type="entry name" value="type_II_gspD_N0"/>
    <property type="match status" value="1"/>
</dbReference>
<evidence type="ECO:0000259" key="13">
    <source>
        <dbReference type="Pfam" id="PF00263"/>
    </source>
</evidence>
<sequence length="730" mass="77685">MNRVTWVMFKSSACLMSLLLVGCATPWQKSVDLGVEEGTTVSEQTEEAEQAQVFGADKANLKGDGQDQRREPDLYPGSGRLYKAPEARSPIAISGNAVMVNFDASPLEDVIHGVLGDILGLDYIIETPVTGTVTLRSRGPIDRDELLMIVEAFLRENGLVMIRGGNAARYVITAAENANRRMPRYNNLNDTGAGFSNVIVPLEHIGAQEMVDILTPVAPETAFIRVDGVRNLLILAGTRGQMDGWLDIVEMFDVDVLSGMSVGIFPVEYSSVEEILSALTSVMSSMASGGEEQLSGLVNTIPLESLGSILVVTPKKAYLKRVGDWIEKLDKAPESGAEPQLYVYEVQNGNADHLAHLISSVFGGTGGSGSLSRQSGRGVSPGLTPSSLTSDAGSTTGAAGAASQSSNRHRNSTASGASSYSFGDTAKIVADQVNNSLLIYATSTEYKKISSALKSLDIMPSQILIEASIIEVRLTDNLEYGLEWYFDNEFNGGRSGVGNVGFNVDGSGEFSGSIPNFGYAFTNSIGSIQAVLNVLAGKNLLKVLSTPSLMVLDNQSASIQVGNSTAVLSSTTAGDYGSTQNVTYRDTGVQLDVTPSVNAGGLVTMEIQQSVSNQNQGAPGAAGNPSFFERSIQSKVAVRSGESVILGGLISDTESSAKSGLPFFSDLPLIGWMFGGTTIEEERQELLVIITPHVMKTDQDLRDVTKEMRSRMKGLEAFEQSIDSSRLVNE</sequence>
<dbReference type="InterPro" id="IPR001775">
    <property type="entry name" value="GspD/PilQ"/>
</dbReference>
<dbReference type="NCBIfam" id="TIGR02517">
    <property type="entry name" value="type_II_gspD"/>
    <property type="match status" value="1"/>
</dbReference>
<evidence type="ECO:0000256" key="9">
    <source>
        <dbReference type="ARBA" id="ARBA00023237"/>
    </source>
</evidence>
<feature type="compositionally biased region" description="Low complexity" evidence="11">
    <location>
        <begin position="370"/>
        <end position="406"/>
    </location>
</feature>
<evidence type="ECO:0000256" key="7">
    <source>
        <dbReference type="ARBA" id="ARBA00022927"/>
    </source>
</evidence>
<keyword evidence="4" id="KW-1134">Transmembrane beta strand</keyword>
<evidence type="ECO:0000256" key="11">
    <source>
        <dbReference type="SAM" id="MobiDB-lite"/>
    </source>
</evidence>
<keyword evidence="7" id="KW-0653">Protein transport</keyword>
<evidence type="ECO:0000259" key="15">
    <source>
        <dbReference type="Pfam" id="PF21305"/>
    </source>
</evidence>
<dbReference type="RefSeq" id="WP_302721460.1">
    <property type="nucleotide sequence ID" value="NZ_JAULRU010000319.1"/>
</dbReference>
<evidence type="ECO:0000256" key="1">
    <source>
        <dbReference type="ARBA" id="ARBA00004442"/>
    </source>
</evidence>
<dbReference type="InterPro" id="IPR004846">
    <property type="entry name" value="T2SS/T3SS_dom"/>
</dbReference>
<evidence type="ECO:0000256" key="10">
    <source>
        <dbReference type="RuleBase" id="RU004004"/>
    </source>
</evidence>
<dbReference type="InterPro" id="IPR005644">
    <property type="entry name" value="NolW-like"/>
</dbReference>
<accession>A0ABU4RWG9</accession>
<keyword evidence="8" id="KW-0472">Membrane</keyword>
<dbReference type="InterPro" id="IPR049371">
    <property type="entry name" value="GspD-like_N0"/>
</dbReference>
<evidence type="ECO:0000259" key="14">
    <source>
        <dbReference type="Pfam" id="PF03958"/>
    </source>
</evidence>
<dbReference type="Pfam" id="PF03958">
    <property type="entry name" value="Secretin_N"/>
    <property type="match status" value="1"/>
</dbReference>
<evidence type="ECO:0000256" key="4">
    <source>
        <dbReference type="ARBA" id="ARBA00022452"/>
    </source>
</evidence>
<feature type="chain" id="PRO_5045647211" evidence="12">
    <location>
        <begin position="27"/>
        <end position="730"/>
    </location>
</feature>
<dbReference type="InterPro" id="IPR013356">
    <property type="entry name" value="T2SS_GspD"/>
</dbReference>
<dbReference type="Gene3D" id="3.30.1370.120">
    <property type="match status" value="2"/>
</dbReference>
<comment type="caution">
    <text evidence="16">The sequence shown here is derived from an EMBL/GenBank/DDBJ whole genome shotgun (WGS) entry which is preliminary data.</text>
</comment>
<dbReference type="Pfam" id="PF00263">
    <property type="entry name" value="Secretin"/>
    <property type="match status" value="1"/>
</dbReference>
<gene>
    <name evidence="16" type="primary">gspD</name>
    <name evidence="16" type="ORF">SCD92_07610</name>
</gene>
<evidence type="ECO:0000256" key="5">
    <source>
        <dbReference type="ARBA" id="ARBA00022692"/>
    </source>
</evidence>
<dbReference type="Gene3D" id="3.55.50.30">
    <property type="match status" value="1"/>
</dbReference>
<feature type="domain" description="NolW-like" evidence="14">
    <location>
        <begin position="343"/>
        <end position="462"/>
    </location>
</feature>
<feature type="compositionally biased region" description="Basic and acidic residues" evidence="11">
    <location>
        <begin position="59"/>
        <end position="73"/>
    </location>
</feature>
<feature type="domain" description="Type II/III secretion system secretin-like" evidence="13">
    <location>
        <begin position="535"/>
        <end position="696"/>
    </location>
</feature>
<evidence type="ECO:0000313" key="17">
    <source>
        <dbReference type="Proteomes" id="UP001273505"/>
    </source>
</evidence>
<feature type="domain" description="GspD-like N0" evidence="15">
    <location>
        <begin position="100"/>
        <end position="166"/>
    </location>
</feature>
<evidence type="ECO:0000256" key="8">
    <source>
        <dbReference type="ARBA" id="ARBA00023136"/>
    </source>
</evidence>
<feature type="region of interest" description="Disordered" evidence="11">
    <location>
        <begin position="368"/>
        <end position="418"/>
    </location>
</feature>
<proteinExistence type="inferred from homology"/>
<dbReference type="InterPro" id="IPR038591">
    <property type="entry name" value="NolW-like_sf"/>
</dbReference>
<evidence type="ECO:0000313" key="16">
    <source>
        <dbReference type="EMBL" id="MDX6849222.1"/>
    </source>
</evidence>
<keyword evidence="5" id="KW-0812">Transmembrane</keyword>
<dbReference type="Proteomes" id="UP001273505">
    <property type="component" value="Unassembled WGS sequence"/>
</dbReference>
<keyword evidence="9" id="KW-0998">Cell outer membrane</keyword>
<keyword evidence="3 10" id="KW-0813">Transport</keyword>
<reference evidence="16 17" key="1">
    <citation type="submission" date="2023-11" db="EMBL/GenBank/DDBJ databases">
        <title>Gilvimarinus fulvus sp. nov., isolated from the surface of Kelp.</title>
        <authorList>
            <person name="Sun Y.Y."/>
            <person name="Gong Y."/>
            <person name="Du Z.J."/>
        </authorList>
    </citation>
    <scope>NUCLEOTIDE SEQUENCE [LARGE SCALE GENOMIC DNA]</scope>
    <source>
        <strain evidence="16 17">SDUM040013</strain>
    </source>
</reference>
<keyword evidence="17" id="KW-1185">Reference proteome</keyword>
<evidence type="ECO:0000256" key="6">
    <source>
        <dbReference type="ARBA" id="ARBA00022729"/>
    </source>
</evidence>
<dbReference type="PRINTS" id="PR00811">
    <property type="entry name" value="BCTERIALGSPD"/>
</dbReference>
<evidence type="ECO:0000256" key="12">
    <source>
        <dbReference type="SAM" id="SignalP"/>
    </source>
</evidence>